<dbReference type="EMBL" id="CP149822">
    <property type="protein sequence ID" value="WZN41995.1"/>
    <property type="molecule type" value="Genomic_DNA"/>
</dbReference>
<dbReference type="RefSeq" id="WP_341836838.1">
    <property type="nucleotide sequence ID" value="NZ_CP149822.1"/>
</dbReference>
<reference evidence="2" key="1">
    <citation type="submission" date="2024-03" db="EMBL/GenBank/DDBJ databases">
        <title>Chitinophaga horti sp. nov., isolated from garden soil.</title>
        <authorList>
            <person name="Lee D.S."/>
            <person name="Han D.M."/>
            <person name="Baek J.H."/>
            <person name="Choi D.G."/>
            <person name="Jeon J.H."/>
            <person name="Jeon C.O."/>
        </authorList>
    </citation>
    <scope>NUCLEOTIDE SEQUENCE [LARGE SCALE GENOMIC DNA]</scope>
    <source>
        <strain evidence="2">GPA1</strain>
    </source>
</reference>
<dbReference type="Proteomes" id="UP001485459">
    <property type="component" value="Chromosome"/>
</dbReference>
<evidence type="ECO:0000313" key="2">
    <source>
        <dbReference type="Proteomes" id="UP001485459"/>
    </source>
</evidence>
<evidence type="ECO:0008006" key="3">
    <source>
        <dbReference type="Google" id="ProtNLM"/>
    </source>
</evidence>
<gene>
    <name evidence="1" type="ORF">WJU16_02960</name>
</gene>
<keyword evidence="2" id="KW-1185">Reference proteome</keyword>
<name>A0ABZ2YR34_9BACT</name>
<evidence type="ECO:0000313" key="1">
    <source>
        <dbReference type="EMBL" id="WZN41995.1"/>
    </source>
</evidence>
<organism evidence="1 2">
    <name type="scientific">Chitinophaga pollutisoli</name>
    <dbReference type="NCBI Taxonomy" id="3133966"/>
    <lineage>
        <taxon>Bacteria</taxon>
        <taxon>Pseudomonadati</taxon>
        <taxon>Bacteroidota</taxon>
        <taxon>Chitinophagia</taxon>
        <taxon>Chitinophagales</taxon>
        <taxon>Chitinophagaceae</taxon>
        <taxon>Chitinophaga</taxon>
    </lineage>
</organism>
<accession>A0ABZ2YR34</accession>
<sequence length="153" mass="18036">MEETLDSLQLRLYRIKKGAEEIYWKAYFLANLIEDDRNAKHEYLFTLMEALDEAQKLQLPVEDVASGHIMTNTFLKIATDFEQTDSIEVIKEVNDLKASVGFCLHYWPEVNSQTFDYGALRSDISWQDWKHQTFDLLSKIRHHLSDFKKSMEI</sequence>
<proteinExistence type="predicted"/>
<protein>
    <recommendedName>
        <fullName evidence="3">HEPN domain-containing protein</fullName>
    </recommendedName>
</protein>